<protein>
    <submittedName>
        <fullName evidence="1">Uncharacterized protein</fullName>
    </submittedName>
</protein>
<gene>
    <name evidence="1" type="ORF">NUW58_g3967</name>
</gene>
<dbReference type="EMBL" id="JAPDGR010000646">
    <property type="protein sequence ID" value="KAJ2988461.1"/>
    <property type="molecule type" value="Genomic_DNA"/>
</dbReference>
<keyword evidence="2" id="KW-1185">Reference proteome</keyword>
<accession>A0ACC1P8L3</accession>
<dbReference type="Proteomes" id="UP001143856">
    <property type="component" value="Unassembled WGS sequence"/>
</dbReference>
<name>A0ACC1P8L3_9PEZI</name>
<proteinExistence type="predicted"/>
<evidence type="ECO:0000313" key="2">
    <source>
        <dbReference type="Proteomes" id="UP001143856"/>
    </source>
</evidence>
<comment type="caution">
    <text evidence="1">The sequence shown here is derived from an EMBL/GenBank/DDBJ whole genome shotgun (WGS) entry which is preliminary data.</text>
</comment>
<evidence type="ECO:0000313" key="1">
    <source>
        <dbReference type="EMBL" id="KAJ2988461.1"/>
    </source>
</evidence>
<reference evidence="1" key="1">
    <citation type="submission" date="2022-10" db="EMBL/GenBank/DDBJ databases">
        <title>Genome Sequence of Xylaria curta.</title>
        <authorList>
            <person name="Buettner E."/>
        </authorList>
    </citation>
    <scope>NUCLEOTIDE SEQUENCE</scope>
    <source>
        <strain evidence="1">Babe10</strain>
    </source>
</reference>
<sequence>MSSHPKIDDDFNYNLFQQIYCLSMASNIVGKTEGTEANLQAAMKQALNQKLPILTGSWALSWGPRVYQEQDPDSPKGGPDNAWFAAVDDTQKICVVAIAGTASNSDVDLHQDIDVKDVVNFNAWVDQWSAQGIAKPTVSVPDPNTSSQLPYCSKGTCAGVYNILSNVSTESGEGTRIDQYLRDLDSSYTVVFTGHSLGGALAPVSALGLVKKNLIGNKNVKIVPSAGVSPGNDKFAADYAAALPKDTQPGPGYSVYNVDYYNVFDVVPQAWSISPSDDRNLNNILTEILHCSDSLKPTAEFFWGLAFDDSKNSNIRYTPLPGESFTAQPPPTLIDTWGELLNVVSYEHVIAYWEELGITEFMNQFNDKFRRGLRRRGPSAV</sequence>
<organism evidence="1 2">
    <name type="scientific">Xylaria curta</name>
    <dbReference type="NCBI Taxonomy" id="42375"/>
    <lineage>
        <taxon>Eukaryota</taxon>
        <taxon>Fungi</taxon>
        <taxon>Dikarya</taxon>
        <taxon>Ascomycota</taxon>
        <taxon>Pezizomycotina</taxon>
        <taxon>Sordariomycetes</taxon>
        <taxon>Xylariomycetidae</taxon>
        <taxon>Xylariales</taxon>
        <taxon>Xylariaceae</taxon>
        <taxon>Xylaria</taxon>
    </lineage>
</organism>